<feature type="compositionally biased region" description="Polar residues" evidence="1">
    <location>
        <begin position="62"/>
        <end position="71"/>
    </location>
</feature>
<name>A0A8S1AYY4_ARCPL</name>
<protein>
    <recommendedName>
        <fullName evidence="4">BESS domain-containing protein</fullName>
    </recommendedName>
</protein>
<proteinExistence type="predicted"/>
<dbReference type="OrthoDB" id="7641441at2759"/>
<feature type="region of interest" description="Disordered" evidence="1">
    <location>
        <begin position="22"/>
        <end position="83"/>
    </location>
</feature>
<gene>
    <name evidence="2" type="ORF">APLA_LOCUS13324</name>
</gene>
<evidence type="ECO:0000313" key="3">
    <source>
        <dbReference type="Proteomes" id="UP000494256"/>
    </source>
</evidence>
<feature type="compositionally biased region" description="Basic and acidic residues" evidence="1">
    <location>
        <begin position="27"/>
        <end position="38"/>
    </location>
</feature>
<feature type="compositionally biased region" description="Low complexity" evidence="1">
    <location>
        <begin position="204"/>
        <end position="213"/>
    </location>
</feature>
<accession>A0A8S1AYY4</accession>
<evidence type="ECO:0000256" key="1">
    <source>
        <dbReference type="SAM" id="MobiDB-lite"/>
    </source>
</evidence>
<dbReference type="AlphaFoldDB" id="A0A8S1AYY4"/>
<feature type="compositionally biased region" description="Polar residues" evidence="1">
    <location>
        <begin position="218"/>
        <end position="250"/>
    </location>
</feature>
<feature type="region of interest" description="Disordered" evidence="1">
    <location>
        <begin position="172"/>
        <end position="250"/>
    </location>
</feature>
<feature type="compositionally biased region" description="Polar residues" evidence="1">
    <location>
        <begin position="179"/>
        <end position="196"/>
    </location>
</feature>
<feature type="compositionally biased region" description="Acidic residues" evidence="1">
    <location>
        <begin position="50"/>
        <end position="60"/>
    </location>
</feature>
<sequence length="291" mass="33154">MCDWSEDTTLSFLEAYQNEPCIWNSKDPNHKNRQKEVSSQEIPIESAALAEEEKDVEDSDLGQPSTSQTPKPLTCRRRPATDKAERQMYSAFGQLTNILSKRQKENQPPPKEEDDCELYAKLLAKKLRELPPDDRKLMMYDIDTLFVNRIKEKQMRQTLSSYHSVPYQMQIASPRVKRPSTSQTSYTEPSANTSPYLNRPSPSPTSYSETTVSFLDQPATSHSESLLVKSSTQNQPSNPQTSIQPNYITQPDYSTPTIHIISNELIAPQRGQNLINQALLKAYEDFSNCEK</sequence>
<organism evidence="2 3">
    <name type="scientific">Arctia plantaginis</name>
    <name type="common">Wood tiger moth</name>
    <name type="synonym">Phalaena plantaginis</name>
    <dbReference type="NCBI Taxonomy" id="874455"/>
    <lineage>
        <taxon>Eukaryota</taxon>
        <taxon>Metazoa</taxon>
        <taxon>Ecdysozoa</taxon>
        <taxon>Arthropoda</taxon>
        <taxon>Hexapoda</taxon>
        <taxon>Insecta</taxon>
        <taxon>Pterygota</taxon>
        <taxon>Neoptera</taxon>
        <taxon>Endopterygota</taxon>
        <taxon>Lepidoptera</taxon>
        <taxon>Glossata</taxon>
        <taxon>Ditrysia</taxon>
        <taxon>Noctuoidea</taxon>
        <taxon>Erebidae</taxon>
        <taxon>Arctiinae</taxon>
        <taxon>Arctia</taxon>
    </lineage>
</organism>
<feature type="region of interest" description="Disordered" evidence="1">
    <location>
        <begin position="96"/>
        <end position="115"/>
    </location>
</feature>
<evidence type="ECO:0008006" key="4">
    <source>
        <dbReference type="Google" id="ProtNLM"/>
    </source>
</evidence>
<dbReference type="Proteomes" id="UP000494256">
    <property type="component" value="Unassembled WGS sequence"/>
</dbReference>
<comment type="caution">
    <text evidence="2">The sequence shown here is derived from an EMBL/GenBank/DDBJ whole genome shotgun (WGS) entry which is preliminary data.</text>
</comment>
<reference evidence="2 3" key="1">
    <citation type="submission" date="2020-04" db="EMBL/GenBank/DDBJ databases">
        <authorList>
            <person name="Wallbank WR R."/>
            <person name="Pardo Diaz C."/>
            <person name="Kozak K."/>
            <person name="Martin S."/>
            <person name="Jiggins C."/>
            <person name="Moest M."/>
            <person name="Warren A I."/>
            <person name="Byers J.R.P. K."/>
            <person name="Montejo-Kovacevich G."/>
            <person name="Yen C E."/>
        </authorList>
    </citation>
    <scope>NUCLEOTIDE SEQUENCE [LARGE SCALE GENOMIC DNA]</scope>
</reference>
<dbReference type="EMBL" id="CADEBD010000348">
    <property type="protein sequence ID" value="CAB3250810.1"/>
    <property type="molecule type" value="Genomic_DNA"/>
</dbReference>
<evidence type="ECO:0000313" key="2">
    <source>
        <dbReference type="EMBL" id="CAB3250810.1"/>
    </source>
</evidence>